<reference evidence="1" key="2">
    <citation type="submission" date="2025-09" db="UniProtKB">
        <authorList>
            <consortium name="Ensembl"/>
        </authorList>
    </citation>
    <scope>IDENTIFICATION</scope>
</reference>
<evidence type="ECO:0000313" key="1">
    <source>
        <dbReference type="Ensembl" id="ENSTMTP00000000672.1"/>
    </source>
</evidence>
<dbReference type="Ensembl" id="ENSTMTT00000000690.1">
    <property type="protein sequence ID" value="ENSTMTP00000000672.1"/>
    <property type="gene ID" value="ENSTMTG00000000582.1"/>
</dbReference>
<evidence type="ECO:0000313" key="2">
    <source>
        <dbReference type="Proteomes" id="UP000472274"/>
    </source>
</evidence>
<accession>A0A674HYG3</accession>
<dbReference type="AlphaFoldDB" id="A0A674HYG3"/>
<proteinExistence type="predicted"/>
<dbReference type="Proteomes" id="UP000472274">
    <property type="component" value="Unplaced"/>
</dbReference>
<dbReference type="InParanoid" id="A0A674HYG3"/>
<organism evidence="1 2">
    <name type="scientific">Terrapene triunguis</name>
    <name type="common">Three-toed box turtle</name>
    <dbReference type="NCBI Taxonomy" id="2587831"/>
    <lineage>
        <taxon>Eukaryota</taxon>
        <taxon>Metazoa</taxon>
        <taxon>Chordata</taxon>
        <taxon>Craniata</taxon>
        <taxon>Vertebrata</taxon>
        <taxon>Euteleostomi</taxon>
        <taxon>Archelosauria</taxon>
        <taxon>Testudinata</taxon>
        <taxon>Testudines</taxon>
        <taxon>Cryptodira</taxon>
        <taxon>Durocryptodira</taxon>
        <taxon>Testudinoidea</taxon>
        <taxon>Emydidae</taxon>
        <taxon>Terrapene</taxon>
    </lineage>
</organism>
<protein>
    <submittedName>
        <fullName evidence="1">Uncharacterized protein</fullName>
    </submittedName>
</protein>
<name>A0A674HYG3_9SAUR</name>
<dbReference type="GeneTree" id="ENSGT00980000202875"/>
<reference evidence="1" key="1">
    <citation type="submission" date="2025-08" db="UniProtKB">
        <authorList>
            <consortium name="Ensembl"/>
        </authorList>
    </citation>
    <scope>IDENTIFICATION</scope>
</reference>
<sequence>MGITISCCNFSSPKLHRNAHSQLESYCSKSELSCEDTGCNLQHICDRNNIDGKRDRWAGMIYSLPSSSTFFHVSFGDCKIYGETEALFRFFMPPSFGCPIPASHNAALYTPS</sequence>
<keyword evidence="2" id="KW-1185">Reference proteome</keyword>